<dbReference type="HAMAP" id="MF_00087">
    <property type="entry name" value="Glu_tRNA_reductase"/>
    <property type="match status" value="1"/>
</dbReference>
<sequence>MLVCLSANHRVTPFASLERLAEAEERLRTNLSGAHEAISGAVLLATCNRFEAYLDVDLDDDHTPGAGVDAALSEIAAASDLRYRDVHEALDVTVGNRVAHHLFAVASGLDSVVVGEEEIAGQVRRAYEEARASGSTTRALEHLFDRASETSREVKNATQLAQSGRSLVRLALELASSRVTAWEDAKVLLVGTGRYAAASLAALRARGAVDILVHSRTGRGATFAERHDLVAVDAADFPAAVASADVVVTCTTRVAIDADTLRAGRAVAGGGADTLVIDLGMPRNVDAEIADFAGIELLDLDAIRVHAPIDEFATLRDAREIVTAAAGRHASARRVHEVSPSVVAVRSWVENLRDREIAHQSSRSPAAAADIERALRHFSGVMMHHLIAQGHTLAAGGDGQLWADAVATVFPGSAADQAT</sequence>
<protein>
    <recommendedName>
        <fullName evidence="3 8">Glutamyl-tRNA reductase</fullName>
        <shortName evidence="8">GluTR</shortName>
        <ecNumber evidence="3 8">1.2.1.70</ecNumber>
    </recommendedName>
</protein>
<dbReference type="InterPro" id="IPR036343">
    <property type="entry name" value="GluRdtase_N_sf"/>
</dbReference>
<comment type="similarity">
    <text evidence="2 8 9">Belongs to the glutamyl-tRNA reductase family.</text>
</comment>
<feature type="binding site" evidence="8">
    <location>
        <begin position="116"/>
        <end position="118"/>
    </location>
    <ligand>
        <name>substrate</name>
    </ligand>
</feature>
<evidence type="ECO:0000256" key="4">
    <source>
        <dbReference type="ARBA" id="ARBA00022857"/>
    </source>
</evidence>
<dbReference type="InterPro" id="IPR015896">
    <property type="entry name" value="4pyrrol_synth_GluRdtase_dimer"/>
</dbReference>
<keyword evidence="4 8" id="KW-0521">NADP</keyword>
<dbReference type="RefSeq" id="WP_344070777.1">
    <property type="nucleotide sequence ID" value="NZ_BAAAPL010000001.1"/>
</dbReference>
<dbReference type="Pfam" id="PF05201">
    <property type="entry name" value="GlutR_N"/>
    <property type="match status" value="1"/>
</dbReference>
<comment type="function">
    <text evidence="8">Catalyzes the NADPH-dependent reduction of glutamyl-tRNA(Glu) to glutamate 1-semialdehyde (GSA).</text>
</comment>
<comment type="catalytic activity">
    <reaction evidence="7 8 9">
        <text>(S)-4-amino-5-oxopentanoate + tRNA(Glu) + NADP(+) = L-glutamyl-tRNA(Glu) + NADPH + H(+)</text>
        <dbReference type="Rhea" id="RHEA:12344"/>
        <dbReference type="Rhea" id="RHEA-COMP:9663"/>
        <dbReference type="Rhea" id="RHEA-COMP:9680"/>
        <dbReference type="ChEBI" id="CHEBI:15378"/>
        <dbReference type="ChEBI" id="CHEBI:57501"/>
        <dbReference type="ChEBI" id="CHEBI:57783"/>
        <dbReference type="ChEBI" id="CHEBI:58349"/>
        <dbReference type="ChEBI" id="CHEBI:78442"/>
        <dbReference type="ChEBI" id="CHEBI:78520"/>
        <dbReference type="EC" id="1.2.1.70"/>
    </reaction>
</comment>
<dbReference type="NCBIfam" id="NF000750">
    <property type="entry name" value="PRK00045.3-4"/>
    <property type="match status" value="1"/>
</dbReference>
<comment type="miscellaneous">
    <text evidence="8">During catalysis, the active site Cys acts as a nucleophile attacking the alpha-carbonyl group of tRNA-bound glutamate with the formation of a thioester intermediate between enzyme and glutamate, and the concomitant release of tRNA(Glu). The thioester intermediate is finally reduced by direct hydride transfer from NADPH, to form the product GSA.</text>
</comment>
<gene>
    <name evidence="8" type="primary">hemA</name>
    <name evidence="13" type="ORF">GCM10009808_13980</name>
</gene>
<dbReference type="InterPro" id="IPR018214">
    <property type="entry name" value="GluRdtase_CS"/>
</dbReference>
<evidence type="ECO:0000259" key="10">
    <source>
        <dbReference type="Pfam" id="PF00745"/>
    </source>
</evidence>
<evidence type="ECO:0000259" key="11">
    <source>
        <dbReference type="Pfam" id="PF01488"/>
    </source>
</evidence>
<dbReference type="SUPFAM" id="SSF69742">
    <property type="entry name" value="Glutamyl tRNA-reductase catalytic, N-terminal domain"/>
    <property type="match status" value="1"/>
</dbReference>
<keyword evidence="6 8" id="KW-0627">Porphyrin biosynthesis</keyword>
<dbReference type="InterPro" id="IPR036291">
    <property type="entry name" value="NAD(P)-bd_dom_sf"/>
</dbReference>
<reference evidence="14" key="1">
    <citation type="journal article" date="2019" name="Int. J. Syst. Evol. Microbiol.">
        <title>The Global Catalogue of Microorganisms (GCM) 10K type strain sequencing project: providing services to taxonomists for standard genome sequencing and annotation.</title>
        <authorList>
            <consortium name="The Broad Institute Genomics Platform"/>
            <consortium name="The Broad Institute Genome Sequencing Center for Infectious Disease"/>
            <person name="Wu L."/>
            <person name="Ma J."/>
        </authorList>
    </citation>
    <scope>NUCLEOTIDE SEQUENCE [LARGE SCALE GENOMIC DNA]</scope>
    <source>
        <strain evidence="14">JCM 15577</strain>
    </source>
</reference>
<evidence type="ECO:0000259" key="12">
    <source>
        <dbReference type="Pfam" id="PF05201"/>
    </source>
</evidence>
<feature type="active site" description="Nucleophile" evidence="8">
    <location>
        <position position="47"/>
    </location>
</feature>
<feature type="binding site" evidence="8">
    <location>
        <position position="111"/>
    </location>
    <ligand>
        <name>substrate</name>
    </ligand>
</feature>
<keyword evidence="5 8" id="KW-0560">Oxidoreductase</keyword>
<dbReference type="InterPro" id="IPR000343">
    <property type="entry name" value="4pyrrol_synth_GluRdtase"/>
</dbReference>
<feature type="domain" description="Quinate/shikimate 5-dehydrogenase/glutamyl-tRNA reductase" evidence="11">
    <location>
        <begin position="173"/>
        <end position="304"/>
    </location>
</feature>
<feature type="binding site" evidence="8">
    <location>
        <position position="122"/>
    </location>
    <ligand>
        <name>substrate</name>
    </ligand>
</feature>
<organism evidence="13 14">
    <name type="scientific">Microbacterium sediminicola</name>
    <dbReference type="NCBI Taxonomy" id="415210"/>
    <lineage>
        <taxon>Bacteria</taxon>
        <taxon>Bacillati</taxon>
        <taxon>Actinomycetota</taxon>
        <taxon>Actinomycetes</taxon>
        <taxon>Micrococcales</taxon>
        <taxon>Microbacteriaceae</taxon>
        <taxon>Microbacterium</taxon>
    </lineage>
</organism>
<dbReference type="NCBIfam" id="TIGR01035">
    <property type="entry name" value="hemA"/>
    <property type="match status" value="1"/>
</dbReference>
<evidence type="ECO:0000256" key="7">
    <source>
        <dbReference type="ARBA" id="ARBA00047464"/>
    </source>
</evidence>
<evidence type="ECO:0000256" key="6">
    <source>
        <dbReference type="ARBA" id="ARBA00023244"/>
    </source>
</evidence>
<dbReference type="Pfam" id="PF00745">
    <property type="entry name" value="GlutR_dimer"/>
    <property type="match status" value="1"/>
</dbReference>
<feature type="domain" description="Tetrapyrrole biosynthesis glutamyl-tRNA reductase dimerisation" evidence="10">
    <location>
        <begin position="318"/>
        <end position="410"/>
    </location>
</feature>
<evidence type="ECO:0000256" key="2">
    <source>
        <dbReference type="ARBA" id="ARBA00005916"/>
    </source>
</evidence>
<comment type="caution">
    <text evidence="13">The sequence shown here is derived from an EMBL/GenBank/DDBJ whole genome shotgun (WGS) entry which is preliminary data.</text>
</comment>
<feature type="site" description="Important for activity" evidence="8">
    <location>
        <position position="101"/>
    </location>
</feature>
<comment type="subunit">
    <text evidence="8">Homodimer.</text>
</comment>
<dbReference type="SUPFAM" id="SSF51735">
    <property type="entry name" value="NAD(P)-binding Rossmann-fold domains"/>
    <property type="match status" value="1"/>
</dbReference>
<dbReference type="Pfam" id="PF01488">
    <property type="entry name" value="Shikimate_DH"/>
    <property type="match status" value="1"/>
</dbReference>
<dbReference type="Proteomes" id="UP001501690">
    <property type="component" value="Unassembled WGS sequence"/>
</dbReference>
<evidence type="ECO:0000256" key="5">
    <source>
        <dbReference type="ARBA" id="ARBA00023002"/>
    </source>
</evidence>
<dbReference type="PROSITE" id="PS00747">
    <property type="entry name" value="GLUTR"/>
    <property type="match status" value="1"/>
</dbReference>
<dbReference type="Gene3D" id="3.30.460.30">
    <property type="entry name" value="Glutamyl-tRNA reductase, N-terminal domain"/>
    <property type="match status" value="1"/>
</dbReference>
<dbReference type="InterPro" id="IPR006151">
    <property type="entry name" value="Shikm_DH/Glu-tRNA_Rdtase"/>
</dbReference>
<dbReference type="EC" id="1.2.1.70" evidence="3 8"/>
<feature type="binding site" evidence="8">
    <location>
        <begin position="191"/>
        <end position="196"/>
    </location>
    <ligand>
        <name>NADP(+)</name>
        <dbReference type="ChEBI" id="CHEBI:58349"/>
    </ligand>
</feature>
<evidence type="ECO:0000313" key="13">
    <source>
        <dbReference type="EMBL" id="GAA1697736.1"/>
    </source>
</evidence>
<comment type="domain">
    <text evidence="8">Possesses an unusual extended V-shaped dimeric structure with each monomer consisting of three distinct domains arranged along a curved 'spinal' alpha-helix. The N-terminal catalytic domain specifically recognizes the glutamate moiety of the substrate. The second domain is the NADPH-binding domain, and the third C-terminal domain is responsible for dimerization.</text>
</comment>
<evidence type="ECO:0000256" key="8">
    <source>
        <dbReference type="HAMAP-Rule" id="MF_00087"/>
    </source>
</evidence>
<dbReference type="Gene3D" id="3.40.50.720">
    <property type="entry name" value="NAD(P)-binding Rossmann-like Domain"/>
    <property type="match status" value="1"/>
</dbReference>
<evidence type="ECO:0000256" key="9">
    <source>
        <dbReference type="RuleBase" id="RU000584"/>
    </source>
</evidence>
<keyword evidence="14" id="KW-1185">Reference proteome</keyword>
<feature type="binding site" evidence="8">
    <location>
        <begin position="46"/>
        <end position="49"/>
    </location>
    <ligand>
        <name>substrate</name>
    </ligand>
</feature>
<feature type="domain" description="Glutamyl-tRNA reductase N-terminal" evidence="12">
    <location>
        <begin position="6"/>
        <end position="158"/>
    </location>
</feature>
<dbReference type="EMBL" id="BAAAPL010000001">
    <property type="protein sequence ID" value="GAA1697736.1"/>
    <property type="molecule type" value="Genomic_DNA"/>
</dbReference>
<dbReference type="InterPro" id="IPR015895">
    <property type="entry name" value="4pyrrol_synth_GluRdtase_N"/>
</dbReference>
<proteinExistence type="inferred from homology"/>
<evidence type="ECO:0000256" key="3">
    <source>
        <dbReference type="ARBA" id="ARBA00012970"/>
    </source>
</evidence>
<dbReference type="PIRSF" id="PIRSF000445">
    <property type="entry name" value="4pyrrol_synth_GluRdtase"/>
    <property type="match status" value="1"/>
</dbReference>
<dbReference type="PANTHER" id="PTHR43013">
    <property type="entry name" value="GLUTAMYL-TRNA REDUCTASE"/>
    <property type="match status" value="1"/>
</dbReference>
<accession>A0ABP4U304</accession>
<name>A0ABP4U304_9MICO</name>
<comment type="pathway">
    <text evidence="1 8 9">Porphyrin-containing compound metabolism; protoporphyrin-IX biosynthesis; 5-aminolevulinate from L-glutamyl-tRNA(Glu): step 1/2.</text>
</comment>
<evidence type="ECO:0000256" key="1">
    <source>
        <dbReference type="ARBA" id="ARBA00005059"/>
    </source>
</evidence>
<evidence type="ECO:0000313" key="14">
    <source>
        <dbReference type="Proteomes" id="UP001501690"/>
    </source>
</evidence>
<dbReference type="PANTHER" id="PTHR43013:SF1">
    <property type="entry name" value="GLUTAMYL-TRNA REDUCTASE"/>
    <property type="match status" value="1"/>
</dbReference>